<keyword evidence="2" id="KW-1133">Transmembrane helix</keyword>
<sequence length="234" mass="26678">MKRSFRMISQILIVLSDTEEILNSDSDEENKLLFLTEMRKKQRKLEKKLLNEDDHAVLLSIPMIGSGVPTEPDQITQRTLPEDAIGAPYFYYEQIHLSNLMIGSAKLTERICKALEAYDNEPPSIVQNDAEVTFYCLSISLKTDVQELNDVRLEQLIRFLLVYFLAMTATMTVSSAAPKFTLPYPTLPEPWKGHNEYNPDKENNWHGRGSNDASRLEPISQYNQSAGSDLFMAL</sequence>
<feature type="compositionally biased region" description="Basic and acidic residues" evidence="1">
    <location>
        <begin position="196"/>
        <end position="205"/>
    </location>
</feature>
<evidence type="ECO:0000256" key="2">
    <source>
        <dbReference type="SAM" id="Phobius"/>
    </source>
</evidence>
<keyword evidence="2" id="KW-0472">Membrane</keyword>
<evidence type="ECO:0000313" key="3">
    <source>
        <dbReference type="EMBL" id="KAE8704506.1"/>
    </source>
</evidence>
<keyword evidence="2" id="KW-0812">Transmembrane</keyword>
<dbReference type="EMBL" id="VEPZ02000992">
    <property type="protein sequence ID" value="KAE8704506.1"/>
    <property type="molecule type" value="Genomic_DNA"/>
</dbReference>
<reference evidence="3" key="1">
    <citation type="submission" date="2019-09" db="EMBL/GenBank/DDBJ databases">
        <title>Draft genome information of white flower Hibiscus syriacus.</title>
        <authorList>
            <person name="Kim Y.-M."/>
        </authorList>
    </citation>
    <scope>NUCLEOTIDE SEQUENCE [LARGE SCALE GENOMIC DNA]</scope>
    <source>
        <strain evidence="3">YM2019G1</strain>
    </source>
</reference>
<feature type="region of interest" description="Disordered" evidence="1">
    <location>
        <begin position="196"/>
        <end position="219"/>
    </location>
</feature>
<organism evidence="3 4">
    <name type="scientific">Hibiscus syriacus</name>
    <name type="common">Rose of Sharon</name>
    <dbReference type="NCBI Taxonomy" id="106335"/>
    <lineage>
        <taxon>Eukaryota</taxon>
        <taxon>Viridiplantae</taxon>
        <taxon>Streptophyta</taxon>
        <taxon>Embryophyta</taxon>
        <taxon>Tracheophyta</taxon>
        <taxon>Spermatophyta</taxon>
        <taxon>Magnoliopsida</taxon>
        <taxon>eudicotyledons</taxon>
        <taxon>Gunneridae</taxon>
        <taxon>Pentapetalae</taxon>
        <taxon>rosids</taxon>
        <taxon>malvids</taxon>
        <taxon>Malvales</taxon>
        <taxon>Malvaceae</taxon>
        <taxon>Malvoideae</taxon>
        <taxon>Hibiscus</taxon>
    </lineage>
</organism>
<dbReference type="AlphaFoldDB" id="A0A6A3AK62"/>
<protein>
    <submittedName>
        <fullName evidence="3">Uncharacterized protein</fullName>
    </submittedName>
</protein>
<dbReference type="Proteomes" id="UP000436088">
    <property type="component" value="Unassembled WGS sequence"/>
</dbReference>
<name>A0A6A3AK62_HIBSY</name>
<evidence type="ECO:0000313" key="4">
    <source>
        <dbReference type="Proteomes" id="UP000436088"/>
    </source>
</evidence>
<proteinExistence type="predicted"/>
<accession>A0A6A3AK62</accession>
<feature type="transmembrane region" description="Helical" evidence="2">
    <location>
        <begin position="156"/>
        <end position="177"/>
    </location>
</feature>
<comment type="caution">
    <text evidence="3">The sequence shown here is derived from an EMBL/GenBank/DDBJ whole genome shotgun (WGS) entry which is preliminary data.</text>
</comment>
<gene>
    <name evidence="3" type="ORF">F3Y22_tig00110450pilonHSYRG00499</name>
</gene>
<evidence type="ECO:0000256" key="1">
    <source>
        <dbReference type="SAM" id="MobiDB-lite"/>
    </source>
</evidence>
<keyword evidence="4" id="KW-1185">Reference proteome</keyword>